<evidence type="ECO:0000313" key="5">
    <source>
        <dbReference type="Proteomes" id="UP001432292"/>
    </source>
</evidence>
<reference evidence="3" key="2">
    <citation type="submission" date="2022-10" db="EMBL/GenBank/DDBJ databases">
        <title>The complete genomes of actinobacterial strains from the NBC collection.</title>
        <authorList>
            <person name="Joergensen T.S."/>
            <person name="Alvarez Arevalo M."/>
            <person name="Sterndorff E.B."/>
            <person name="Faurdal D."/>
            <person name="Vuksanovic O."/>
            <person name="Mourched A.-S."/>
            <person name="Charusanti P."/>
            <person name="Shaw S."/>
            <person name="Blin K."/>
            <person name="Weber T."/>
        </authorList>
    </citation>
    <scope>NUCLEOTIDE SEQUENCE</scope>
    <source>
        <strain evidence="3">NBC_01256</strain>
    </source>
</reference>
<dbReference type="GeneID" id="96633368"/>
<feature type="compositionally biased region" description="Pro residues" evidence="1">
    <location>
        <begin position="1"/>
        <end position="12"/>
    </location>
</feature>
<dbReference type="Proteomes" id="UP000435837">
    <property type="component" value="Unassembled WGS sequence"/>
</dbReference>
<organism evidence="2 4">
    <name type="scientific">Streptomyces caniferus</name>
    <dbReference type="NCBI Taxonomy" id="285557"/>
    <lineage>
        <taxon>Bacteria</taxon>
        <taxon>Bacillati</taxon>
        <taxon>Actinomycetota</taxon>
        <taxon>Actinomycetes</taxon>
        <taxon>Kitasatosporales</taxon>
        <taxon>Streptomycetaceae</taxon>
        <taxon>Streptomyces</taxon>
    </lineage>
</organism>
<gene>
    <name evidence="3" type="ORF">OG727_37060</name>
    <name evidence="2" type="ORF">Scani_38440</name>
</gene>
<accession>A0A640SAS4</accession>
<name>A0A640SAS4_9ACTN</name>
<dbReference type="EMBL" id="CP108473">
    <property type="protein sequence ID" value="WUS27447.1"/>
    <property type="molecule type" value="Genomic_DNA"/>
</dbReference>
<dbReference type="AlphaFoldDB" id="A0A640SAS4"/>
<reference evidence="2 4" key="1">
    <citation type="submission" date="2019-12" db="EMBL/GenBank/DDBJ databases">
        <title>Whole genome shotgun sequence of Streptomyces caniferus NBRC 15389.</title>
        <authorList>
            <person name="Ichikawa N."/>
            <person name="Kimura A."/>
            <person name="Kitahashi Y."/>
            <person name="Komaki H."/>
            <person name="Tamura T."/>
        </authorList>
    </citation>
    <scope>NUCLEOTIDE SEQUENCE [LARGE SCALE GENOMIC DNA]</scope>
    <source>
        <strain evidence="2 4">NBRC 15389</strain>
    </source>
</reference>
<evidence type="ECO:0000313" key="3">
    <source>
        <dbReference type="EMBL" id="WUS27447.1"/>
    </source>
</evidence>
<dbReference type="OrthoDB" id="9788285at2"/>
<keyword evidence="5" id="KW-1185">Reference proteome</keyword>
<evidence type="ECO:0000313" key="2">
    <source>
        <dbReference type="EMBL" id="GFE07576.1"/>
    </source>
</evidence>
<sequence length="65" mass="6838">MIPAFPLPPGRPGRPGRPVADSATGLGPAARPELVTDRLQGRVLGFLGQESVNIVELNHGLARLM</sequence>
<dbReference type="RefSeq" id="WP_159477414.1">
    <property type="nucleotide sequence ID" value="NZ_BAAATH010000066.1"/>
</dbReference>
<dbReference type="EMBL" id="BLIN01000005">
    <property type="protein sequence ID" value="GFE07576.1"/>
    <property type="molecule type" value="Genomic_DNA"/>
</dbReference>
<evidence type="ECO:0000313" key="4">
    <source>
        <dbReference type="Proteomes" id="UP000435837"/>
    </source>
</evidence>
<protein>
    <submittedName>
        <fullName evidence="2">Uncharacterized protein</fullName>
    </submittedName>
</protein>
<proteinExistence type="predicted"/>
<feature type="region of interest" description="Disordered" evidence="1">
    <location>
        <begin position="1"/>
        <end position="32"/>
    </location>
</feature>
<evidence type="ECO:0000256" key="1">
    <source>
        <dbReference type="SAM" id="MobiDB-lite"/>
    </source>
</evidence>
<dbReference type="Proteomes" id="UP001432292">
    <property type="component" value="Chromosome"/>
</dbReference>